<dbReference type="SUPFAM" id="SSF81342">
    <property type="entry name" value="Transmembrane di-heme cytochromes"/>
    <property type="match status" value="1"/>
</dbReference>
<organism evidence="8 9">
    <name type="scientific">Paracoccus limosus</name>
    <dbReference type="NCBI Taxonomy" id="913252"/>
    <lineage>
        <taxon>Bacteria</taxon>
        <taxon>Pseudomonadati</taxon>
        <taxon>Pseudomonadota</taxon>
        <taxon>Alphaproteobacteria</taxon>
        <taxon>Rhodobacterales</taxon>
        <taxon>Paracoccaceae</taxon>
        <taxon>Paracoccus</taxon>
    </lineage>
</organism>
<evidence type="ECO:0000256" key="5">
    <source>
        <dbReference type="ARBA" id="ARBA00023136"/>
    </source>
</evidence>
<dbReference type="Pfam" id="PF01292">
    <property type="entry name" value="Ni_hydr_CYTB"/>
    <property type="match status" value="1"/>
</dbReference>
<dbReference type="InterPro" id="IPR011577">
    <property type="entry name" value="Cyt_b561_bac/Ni-Hgenase"/>
</dbReference>
<feature type="transmembrane region" description="Helical" evidence="6">
    <location>
        <begin position="46"/>
        <end position="64"/>
    </location>
</feature>
<dbReference type="Gene3D" id="1.20.950.20">
    <property type="entry name" value="Transmembrane di-heme cytochromes, Chain C"/>
    <property type="match status" value="1"/>
</dbReference>
<comment type="caution">
    <text evidence="8">The sequence shown here is derived from an EMBL/GenBank/DDBJ whole genome shotgun (WGS) entry which is preliminary data.</text>
</comment>
<dbReference type="PANTHER" id="PTHR30485:SF2">
    <property type="entry name" value="BLL0597 PROTEIN"/>
    <property type="match status" value="1"/>
</dbReference>
<evidence type="ECO:0000256" key="2">
    <source>
        <dbReference type="ARBA" id="ARBA00022475"/>
    </source>
</evidence>
<comment type="subcellular location">
    <subcellularLocation>
        <location evidence="1">Cell membrane</location>
        <topology evidence="1">Multi-pass membrane protein</topology>
    </subcellularLocation>
</comment>
<dbReference type="RefSeq" id="WP_155065576.1">
    <property type="nucleotide sequence ID" value="NZ_WMIF01000027.1"/>
</dbReference>
<dbReference type="Proteomes" id="UP000442533">
    <property type="component" value="Unassembled WGS sequence"/>
</dbReference>
<reference evidence="8 9" key="1">
    <citation type="submission" date="2019-11" db="EMBL/GenBank/DDBJ databases">
        <authorList>
            <person name="Dong K."/>
        </authorList>
    </citation>
    <scope>NUCLEOTIDE SEQUENCE [LARGE SCALE GENOMIC DNA]</scope>
    <source>
        <strain evidence="8 9">JCM 17370</strain>
    </source>
</reference>
<sequence length="183" mass="20116">MTDASAEAGPVKVWDPFVRLYHWSQAALIAAAWITADEVKWLHMRLGYAVMVLVGLRVLWGFVGPRHARFGDFVRGPRAVLAYLGALLRGKERRYLGHNPAGGAMIVALLLVIAGTTITGWLQTTDAWFGSDAMEELHETLATLILVLVGFHVCGVIVESLRHRENLTWAMITGRKRAGDGNA</sequence>
<evidence type="ECO:0000256" key="4">
    <source>
        <dbReference type="ARBA" id="ARBA00022989"/>
    </source>
</evidence>
<proteinExistence type="predicted"/>
<keyword evidence="4 6" id="KW-1133">Transmembrane helix</keyword>
<dbReference type="OrthoDB" id="196472at2"/>
<evidence type="ECO:0000256" key="1">
    <source>
        <dbReference type="ARBA" id="ARBA00004651"/>
    </source>
</evidence>
<evidence type="ECO:0000256" key="6">
    <source>
        <dbReference type="SAM" id="Phobius"/>
    </source>
</evidence>
<evidence type="ECO:0000313" key="9">
    <source>
        <dbReference type="Proteomes" id="UP000442533"/>
    </source>
</evidence>
<evidence type="ECO:0000256" key="3">
    <source>
        <dbReference type="ARBA" id="ARBA00022692"/>
    </source>
</evidence>
<keyword evidence="2" id="KW-1003">Cell membrane</keyword>
<protein>
    <submittedName>
        <fullName evidence="8">Cytochrome B</fullName>
    </submittedName>
</protein>
<dbReference type="AlphaFoldDB" id="A0A844HAS8"/>
<accession>A0A844HAS8</accession>
<dbReference type="PANTHER" id="PTHR30485">
    <property type="entry name" value="NI/FE-HYDROGENASE 1 B-TYPE CYTOCHROME SUBUNIT"/>
    <property type="match status" value="1"/>
</dbReference>
<evidence type="ECO:0000313" key="8">
    <source>
        <dbReference type="EMBL" id="MTH36067.1"/>
    </source>
</evidence>
<dbReference type="EMBL" id="WMIF01000027">
    <property type="protein sequence ID" value="MTH36067.1"/>
    <property type="molecule type" value="Genomic_DNA"/>
</dbReference>
<feature type="domain" description="Cytochrome b561 bacterial/Ni-hydrogenase" evidence="7">
    <location>
        <begin position="13"/>
        <end position="174"/>
    </location>
</feature>
<keyword evidence="9" id="KW-1185">Reference proteome</keyword>
<keyword evidence="5 6" id="KW-0472">Membrane</keyword>
<keyword evidence="3 6" id="KW-0812">Transmembrane</keyword>
<evidence type="ECO:0000259" key="7">
    <source>
        <dbReference type="Pfam" id="PF01292"/>
    </source>
</evidence>
<dbReference type="GO" id="GO:0022904">
    <property type="term" value="P:respiratory electron transport chain"/>
    <property type="evidence" value="ECO:0007669"/>
    <property type="project" value="InterPro"/>
</dbReference>
<name>A0A844HAS8_9RHOB</name>
<dbReference type="GO" id="GO:0020037">
    <property type="term" value="F:heme binding"/>
    <property type="evidence" value="ECO:0007669"/>
    <property type="project" value="TreeGrafter"/>
</dbReference>
<dbReference type="GO" id="GO:0005886">
    <property type="term" value="C:plasma membrane"/>
    <property type="evidence" value="ECO:0007669"/>
    <property type="project" value="UniProtKB-SubCell"/>
</dbReference>
<dbReference type="InterPro" id="IPR016174">
    <property type="entry name" value="Di-haem_cyt_TM"/>
</dbReference>
<feature type="transmembrane region" description="Helical" evidence="6">
    <location>
        <begin position="100"/>
        <end position="121"/>
    </location>
</feature>
<dbReference type="GO" id="GO:0009055">
    <property type="term" value="F:electron transfer activity"/>
    <property type="evidence" value="ECO:0007669"/>
    <property type="project" value="InterPro"/>
</dbReference>
<dbReference type="InterPro" id="IPR051542">
    <property type="entry name" value="Hydrogenase_cytochrome"/>
</dbReference>
<feature type="transmembrane region" description="Helical" evidence="6">
    <location>
        <begin position="141"/>
        <end position="161"/>
    </location>
</feature>
<gene>
    <name evidence="8" type="ORF">GL279_15805</name>
</gene>